<accession>A0A0R1H1I9</accession>
<reference evidence="1 2" key="1">
    <citation type="journal article" date="2015" name="Genome Announc.">
        <title>Expanding the biotechnology potential of lactobacilli through comparative genomics of 213 strains and associated genera.</title>
        <authorList>
            <person name="Sun Z."/>
            <person name="Harris H.M."/>
            <person name="McCann A."/>
            <person name="Guo C."/>
            <person name="Argimon S."/>
            <person name="Zhang W."/>
            <person name="Yang X."/>
            <person name="Jeffery I.B."/>
            <person name="Cooney J.C."/>
            <person name="Kagawa T.F."/>
            <person name="Liu W."/>
            <person name="Song Y."/>
            <person name="Salvetti E."/>
            <person name="Wrobel A."/>
            <person name="Rasinkangas P."/>
            <person name="Parkhill J."/>
            <person name="Rea M.C."/>
            <person name="O'Sullivan O."/>
            <person name="Ritari J."/>
            <person name="Douillard F.P."/>
            <person name="Paul Ross R."/>
            <person name="Yang R."/>
            <person name="Briner A.E."/>
            <person name="Felis G.E."/>
            <person name="de Vos W.M."/>
            <person name="Barrangou R."/>
            <person name="Klaenhammer T.R."/>
            <person name="Caufield P.W."/>
            <person name="Cui Y."/>
            <person name="Zhang H."/>
            <person name="O'Toole P.W."/>
        </authorList>
    </citation>
    <scope>NUCLEOTIDE SEQUENCE [LARGE SCALE GENOMIC DNA]</scope>
    <source>
        <strain evidence="1 2">DSM 20003</strain>
    </source>
</reference>
<dbReference type="EMBL" id="AZDA01000018">
    <property type="protein sequence ID" value="KRK40271.1"/>
    <property type="molecule type" value="Genomic_DNA"/>
</dbReference>
<keyword evidence="1" id="KW-0808">Transferase</keyword>
<gene>
    <name evidence="1" type="ORF">FC07_GL001132</name>
</gene>
<keyword evidence="2" id="KW-1185">Reference proteome</keyword>
<dbReference type="SUPFAM" id="SSF52309">
    <property type="entry name" value="N-(deoxy)ribosyltransferase-like"/>
    <property type="match status" value="1"/>
</dbReference>
<comment type="caution">
    <text evidence="1">The sequence shown here is derived from an EMBL/GenBank/DDBJ whole genome shotgun (WGS) entry which is preliminary data.</text>
</comment>
<organism evidence="1 2">
    <name type="scientific">Loigolactobacillus bifermentans DSM 20003</name>
    <dbReference type="NCBI Taxonomy" id="1423726"/>
    <lineage>
        <taxon>Bacteria</taxon>
        <taxon>Bacillati</taxon>
        <taxon>Bacillota</taxon>
        <taxon>Bacilli</taxon>
        <taxon>Lactobacillales</taxon>
        <taxon>Lactobacillaceae</taxon>
        <taxon>Loigolactobacillus</taxon>
    </lineage>
</organism>
<proteinExistence type="predicted"/>
<dbReference type="Proteomes" id="UP000051461">
    <property type="component" value="Unassembled WGS sequence"/>
</dbReference>
<dbReference type="OrthoDB" id="397706at2"/>
<name>A0A0R1H1I9_9LACO</name>
<dbReference type="AlphaFoldDB" id="A0A0R1H1I9"/>
<sequence>MTHLTKLYLAAPFFNDAQTTRLNQGAAALQQNPTVSHVFSPMNDTNAAGLTFGTPEWQQLVYNEDTQGLNEADVLLAVYDYDHANADPGTMFEIGYAVAKQIPVVVFCEGSQPINLMISQGLTTFTQDLKTLTTLDFTHLPHLPYTGKVY</sequence>
<dbReference type="PATRIC" id="fig|1423726.3.peg.1171"/>
<evidence type="ECO:0000313" key="1">
    <source>
        <dbReference type="EMBL" id="KRK40271.1"/>
    </source>
</evidence>
<dbReference type="Gene3D" id="3.40.50.450">
    <property type="match status" value="1"/>
</dbReference>
<dbReference type="InterPro" id="IPR007710">
    <property type="entry name" value="Nucleoside_deoxyribTrfase"/>
</dbReference>
<evidence type="ECO:0000313" key="2">
    <source>
        <dbReference type="Proteomes" id="UP000051461"/>
    </source>
</evidence>
<dbReference type="STRING" id="1423726.FC07_GL001132"/>
<dbReference type="Pfam" id="PF05014">
    <property type="entry name" value="Nuc_deoxyrib_tr"/>
    <property type="match status" value="1"/>
</dbReference>
<protein>
    <submittedName>
        <fullName evidence="1">Nucleoside deoxyribosyltransferase</fullName>
    </submittedName>
</protein>
<dbReference type="GO" id="GO:0016740">
    <property type="term" value="F:transferase activity"/>
    <property type="evidence" value="ECO:0007669"/>
    <property type="project" value="UniProtKB-KW"/>
</dbReference>